<reference evidence="1" key="2">
    <citation type="submission" date="2018-07" db="EMBL/GenBank/DDBJ databases">
        <authorList>
            <consortium name="NCBI Pathogen Detection Project"/>
        </authorList>
    </citation>
    <scope>NUCLEOTIDE SEQUENCE</scope>
    <source>
        <strain evidence="1">1363-65</strain>
    </source>
</reference>
<evidence type="ECO:0000313" key="1">
    <source>
        <dbReference type="EMBL" id="HAE8104606.1"/>
    </source>
</evidence>
<gene>
    <name evidence="1" type="ORF">GNC09_004750</name>
</gene>
<reference evidence="1" key="1">
    <citation type="journal article" date="2018" name="Genome Biol.">
        <title>SKESA: strategic k-mer extension for scrupulous assemblies.</title>
        <authorList>
            <person name="Souvorov A."/>
            <person name="Agarwala R."/>
            <person name="Lipman D.J."/>
        </authorList>
    </citation>
    <scope>NUCLEOTIDE SEQUENCE</scope>
    <source>
        <strain evidence="1">1363-65</strain>
    </source>
</reference>
<proteinExistence type="predicted"/>
<sequence>MRISEQVLAGTPPPCVPDGLVLETPGIQGDTPLCHVDFVVAQKWLVCDETWTQTVGGTEFGGAVWRQRTDGENTTL</sequence>
<name>A0A737BM31_SALER</name>
<dbReference type="EMBL" id="DAATDB010000061">
    <property type="protein sequence ID" value="HAE8104606.1"/>
    <property type="molecule type" value="Genomic_DNA"/>
</dbReference>
<protein>
    <submittedName>
        <fullName evidence="1">Cytoplasmic protein</fullName>
    </submittedName>
</protein>
<organism evidence="1">
    <name type="scientific">Salmonella enterica subsp. indica serovar 45:a:e,n,x</name>
    <dbReference type="NCBI Taxonomy" id="1307500"/>
    <lineage>
        <taxon>Bacteria</taxon>
        <taxon>Pseudomonadati</taxon>
        <taxon>Pseudomonadota</taxon>
        <taxon>Gammaproteobacteria</taxon>
        <taxon>Enterobacterales</taxon>
        <taxon>Enterobacteriaceae</taxon>
        <taxon>Salmonella</taxon>
    </lineage>
</organism>
<accession>A0A737BM31</accession>
<dbReference type="AlphaFoldDB" id="A0A737BM31"/>
<comment type="caution">
    <text evidence="1">The sequence shown here is derived from an EMBL/GenBank/DDBJ whole genome shotgun (WGS) entry which is preliminary data.</text>
</comment>